<accession>A0A9N9NZD4</accession>
<dbReference type="Proteomes" id="UP000789405">
    <property type="component" value="Unassembled WGS sequence"/>
</dbReference>
<evidence type="ECO:0000259" key="1">
    <source>
        <dbReference type="Pfam" id="PF10551"/>
    </source>
</evidence>
<feature type="domain" description="MULE transposase" evidence="1">
    <location>
        <begin position="124"/>
        <end position="203"/>
    </location>
</feature>
<reference evidence="2" key="1">
    <citation type="submission" date="2021-06" db="EMBL/GenBank/DDBJ databases">
        <authorList>
            <person name="Kallberg Y."/>
            <person name="Tangrot J."/>
            <person name="Rosling A."/>
        </authorList>
    </citation>
    <scope>NUCLEOTIDE SEQUENCE</scope>
    <source>
        <strain evidence="2">MA453B</strain>
    </source>
</reference>
<dbReference type="InterPro" id="IPR018289">
    <property type="entry name" value="MULE_transposase_dom"/>
</dbReference>
<evidence type="ECO:0000313" key="2">
    <source>
        <dbReference type="EMBL" id="CAG8770380.1"/>
    </source>
</evidence>
<protein>
    <submittedName>
        <fullName evidence="2">10749_t:CDS:1</fullName>
    </submittedName>
</protein>
<dbReference type="EMBL" id="CAJVPY010019142">
    <property type="protein sequence ID" value="CAG8770380.1"/>
    <property type="molecule type" value="Genomic_DNA"/>
</dbReference>
<dbReference type="GO" id="GO:0006355">
    <property type="term" value="P:regulation of DNA-templated transcription"/>
    <property type="evidence" value="ECO:0007669"/>
    <property type="project" value="InterPro"/>
</dbReference>
<evidence type="ECO:0000313" key="3">
    <source>
        <dbReference type="Proteomes" id="UP000789405"/>
    </source>
</evidence>
<dbReference type="PANTHER" id="PTHR31669">
    <property type="entry name" value="PROTEIN FAR1-RELATED SEQUENCE 10-RELATED"/>
    <property type="match status" value="1"/>
</dbReference>
<gene>
    <name evidence="2" type="ORF">DERYTH_LOCUS18633</name>
</gene>
<dbReference type="OrthoDB" id="2449845at2759"/>
<feature type="non-terminal residue" evidence="2">
    <location>
        <position position="1"/>
    </location>
</feature>
<dbReference type="Pfam" id="PF10551">
    <property type="entry name" value="MULE"/>
    <property type="match status" value="1"/>
</dbReference>
<dbReference type="PANTHER" id="PTHR31669:SF251">
    <property type="entry name" value="PROTEIN FAR1-RELATED SEQUENCE"/>
    <property type="match status" value="1"/>
</dbReference>
<comment type="caution">
    <text evidence="2">The sequence shown here is derived from an EMBL/GenBank/DDBJ whole genome shotgun (WGS) entry which is preliminary data.</text>
</comment>
<organism evidence="2 3">
    <name type="scientific">Dentiscutata erythropus</name>
    <dbReference type="NCBI Taxonomy" id="1348616"/>
    <lineage>
        <taxon>Eukaryota</taxon>
        <taxon>Fungi</taxon>
        <taxon>Fungi incertae sedis</taxon>
        <taxon>Mucoromycota</taxon>
        <taxon>Glomeromycotina</taxon>
        <taxon>Glomeromycetes</taxon>
        <taxon>Diversisporales</taxon>
        <taxon>Gigasporaceae</taxon>
        <taxon>Dentiscutata</taxon>
    </lineage>
</organism>
<sequence>MTSSPTITIAKYRKFNSDTIQFIEFCVKSEISGAQPIGRLLKSKFPEISIHQKSLYNAIQAAKKHLTKKAKFDTSDLMRYLYSKCTEDSRWFVKSRFDRLERRLSGLIWLSPDQQYLWTRYHDVIFLDTTSRTNKYNIVACFFVIIDNCNKSQLVVSALLEDKTKDSFIWTFQMINKYSDPGIAGAIYLEFSSSVHCLCLFHIDLNLKKNLRNKLNSDKFREFRTNFFKYRNTMVEDLFESCWEALKLKYTLASSYIKHQLDPTKTKWAVYNINNQFTAGANSTQRVESLNHKIYSYVGSNSSLLELEQVNMDYNEGMHEDNYELMKVHLVNIVEKVGYKQIVKIWKLVLPCGTKKQYIILTYKVDIIKENLNKVWEQSPISLCIDNIQNQDTINNFRYLKDIRNSDIYTPVLQKFNSTRQKYGCVQGIIQKVLDLAISTNSYDELI</sequence>
<feature type="non-terminal residue" evidence="2">
    <location>
        <position position="447"/>
    </location>
</feature>
<proteinExistence type="predicted"/>
<keyword evidence="3" id="KW-1185">Reference proteome</keyword>
<dbReference type="AlphaFoldDB" id="A0A9N9NZD4"/>
<name>A0A9N9NZD4_9GLOM</name>
<dbReference type="InterPro" id="IPR031052">
    <property type="entry name" value="FHY3/FAR1"/>
</dbReference>